<organism evidence="2 3">
    <name type="scientific">Vibrio vulnificus (strain YJ016)</name>
    <dbReference type="NCBI Taxonomy" id="196600"/>
    <lineage>
        <taxon>Bacteria</taxon>
        <taxon>Pseudomonadati</taxon>
        <taxon>Pseudomonadota</taxon>
        <taxon>Gammaproteobacteria</taxon>
        <taxon>Vibrionales</taxon>
        <taxon>Vibrionaceae</taxon>
        <taxon>Vibrio</taxon>
    </lineage>
</organism>
<evidence type="ECO:0000313" key="3">
    <source>
        <dbReference type="Proteomes" id="UP000002675"/>
    </source>
</evidence>
<gene>
    <name evidence="2" type="ordered locus">VV2538</name>
</gene>
<sequence length="54" mass="5961">MEYFFLGTKLRSFGPIDLRCGSNHGAHEPHSTATGALERNDEPTRAAPLNLLLH</sequence>
<evidence type="ECO:0000313" key="2">
    <source>
        <dbReference type="EMBL" id="BAC95303.1"/>
    </source>
</evidence>
<evidence type="ECO:0000256" key="1">
    <source>
        <dbReference type="SAM" id="MobiDB-lite"/>
    </source>
</evidence>
<reference evidence="2 3" key="1">
    <citation type="journal article" date="2003" name="Genome Res.">
        <title>Comparative genome analysis of Vibrio vulnificus, a marine pathogen.</title>
        <authorList>
            <person name="Chen C.Y."/>
            <person name="Wu K.M."/>
            <person name="Chang Y.C."/>
            <person name="Chang C.H."/>
            <person name="Tsai H.C."/>
            <person name="Liao T.L."/>
            <person name="Liu Y.M."/>
            <person name="Chen H.J."/>
            <person name="Shen A.B."/>
            <person name="Li J.C."/>
            <person name="Su T.L."/>
            <person name="Shao C.P."/>
            <person name="Lee C.T."/>
            <person name="Hor L.I."/>
            <person name="Tsai S.F."/>
        </authorList>
    </citation>
    <scope>NUCLEOTIDE SEQUENCE [LARGE SCALE GENOMIC DNA]</scope>
    <source>
        <strain evidence="2 3">YJ016</strain>
    </source>
</reference>
<name>Q7MIH7_VIBVY</name>
<dbReference type="EMBL" id="BA000037">
    <property type="protein sequence ID" value="BAC95303.1"/>
    <property type="molecule type" value="Genomic_DNA"/>
</dbReference>
<protein>
    <submittedName>
        <fullName evidence="2">Uncharacterized protein</fullName>
    </submittedName>
</protein>
<accession>Q7MIH7</accession>
<feature type="region of interest" description="Disordered" evidence="1">
    <location>
        <begin position="22"/>
        <end position="54"/>
    </location>
</feature>
<dbReference type="HOGENOM" id="CLU_3049306_0_0_6"/>
<dbReference type="KEGG" id="vvy:VV2538"/>
<dbReference type="Proteomes" id="UP000002675">
    <property type="component" value="Chromosome I"/>
</dbReference>
<proteinExistence type="predicted"/>
<dbReference type="AlphaFoldDB" id="Q7MIH7"/>